<evidence type="ECO:0000313" key="4">
    <source>
        <dbReference type="WBParaSite" id="SPAL_0000358100.1"/>
    </source>
</evidence>
<name>A0A0N5BC32_STREA</name>
<feature type="transmembrane region" description="Helical" evidence="2">
    <location>
        <begin position="113"/>
        <end position="133"/>
    </location>
</feature>
<feature type="transmembrane region" description="Helical" evidence="2">
    <location>
        <begin position="154"/>
        <end position="171"/>
    </location>
</feature>
<keyword evidence="2" id="KW-0812">Transmembrane</keyword>
<dbReference type="Proteomes" id="UP000046392">
    <property type="component" value="Unplaced"/>
</dbReference>
<evidence type="ECO:0000256" key="2">
    <source>
        <dbReference type="SAM" id="Phobius"/>
    </source>
</evidence>
<keyword evidence="3" id="KW-1185">Reference proteome</keyword>
<dbReference type="InterPro" id="IPR033579">
    <property type="entry name" value="TMEM128"/>
</dbReference>
<protein>
    <submittedName>
        <fullName evidence="4">Transmembrane protein</fullName>
    </submittedName>
</protein>
<accession>A0A0N5BC32</accession>
<reference evidence="4" key="1">
    <citation type="submission" date="2017-02" db="UniProtKB">
        <authorList>
            <consortium name="WormBaseParasite"/>
        </authorList>
    </citation>
    <scope>IDENTIFICATION</scope>
</reference>
<feature type="region of interest" description="Disordered" evidence="1">
    <location>
        <begin position="1"/>
        <end position="57"/>
    </location>
</feature>
<dbReference type="Pfam" id="PF20479">
    <property type="entry name" value="TMEM128"/>
    <property type="match status" value="1"/>
</dbReference>
<feature type="transmembrane region" description="Helical" evidence="2">
    <location>
        <begin position="177"/>
        <end position="195"/>
    </location>
</feature>
<dbReference type="InterPro" id="IPR036259">
    <property type="entry name" value="MFS_trans_sf"/>
</dbReference>
<feature type="transmembrane region" description="Helical" evidence="2">
    <location>
        <begin position="82"/>
        <end position="101"/>
    </location>
</feature>
<feature type="compositionally biased region" description="Basic and acidic residues" evidence="1">
    <location>
        <begin position="1"/>
        <end position="11"/>
    </location>
</feature>
<dbReference type="AlphaFoldDB" id="A0A0N5BC32"/>
<feature type="compositionally biased region" description="Basic residues" evidence="1">
    <location>
        <begin position="41"/>
        <end position="52"/>
    </location>
</feature>
<proteinExistence type="predicted"/>
<keyword evidence="2" id="KW-1133">Transmembrane helix</keyword>
<dbReference type="SUPFAM" id="SSF103473">
    <property type="entry name" value="MFS general substrate transporter"/>
    <property type="match status" value="1"/>
</dbReference>
<keyword evidence="2" id="KW-0472">Membrane</keyword>
<evidence type="ECO:0000256" key="1">
    <source>
        <dbReference type="SAM" id="MobiDB-lite"/>
    </source>
</evidence>
<organism evidence="3 4">
    <name type="scientific">Strongyloides papillosus</name>
    <name type="common">Intestinal threadworm</name>
    <dbReference type="NCBI Taxonomy" id="174720"/>
    <lineage>
        <taxon>Eukaryota</taxon>
        <taxon>Metazoa</taxon>
        <taxon>Ecdysozoa</taxon>
        <taxon>Nematoda</taxon>
        <taxon>Chromadorea</taxon>
        <taxon>Rhabditida</taxon>
        <taxon>Tylenchina</taxon>
        <taxon>Panagrolaimomorpha</taxon>
        <taxon>Strongyloidoidea</taxon>
        <taxon>Strongyloididae</taxon>
        <taxon>Strongyloides</taxon>
    </lineage>
</organism>
<sequence length="197" mass="23228">MTSKVKGEHKQCRPTLRAHDSGVSSNESKDINSEVNLSKNNSKRKIREKKKKNQEMDEKNNNKIGYNYFRFYKVRLRKSPDIADILWVGCLLIMFFLFDFSHLTNCPMVEKTFLYTSIIIIITSIIFMGIYNVKLENKSSDEWKRKRIMTKGSILFFIGAFLFCYSTWKIFSLFSIFFSYVAFMNICGFLNLITFNE</sequence>
<evidence type="ECO:0000313" key="3">
    <source>
        <dbReference type="Proteomes" id="UP000046392"/>
    </source>
</evidence>
<dbReference type="WBParaSite" id="SPAL_0000358100.1">
    <property type="protein sequence ID" value="SPAL_0000358100.1"/>
    <property type="gene ID" value="SPAL_0000358100"/>
</dbReference>